<evidence type="ECO:0000313" key="3">
    <source>
        <dbReference type="Proteomes" id="UP000617340"/>
    </source>
</evidence>
<feature type="compositionally biased region" description="Gly residues" evidence="1">
    <location>
        <begin position="1"/>
        <end position="12"/>
    </location>
</feature>
<feature type="compositionally biased region" description="Low complexity" evidence="1">
    <location>
        <begin position="13"/>
        <end position="32"/>
    </location>
</feature>
<organism evidence="2 3">
    <name type="scientific">Vespula germanica</name>
    <name type="common">German yellow jacket</name>
    <name type="synonym">Paravespula germanica</name>
    <dbReference type="NCBI Taxonomy" id="30212"/>
    <lineage>
        <taxon>Eukaryota</taxon>
        <taxon>Metazoa</taxon>
        <taxon>Ecdysozoa</taxon>
        <taxon>Arthropoda</taxon>
        <taxon>Hexapoda</taxon>
        <taxon>Insecta</taxon>
        <taxon>Pterygota</taxon>
        <taxon>Neoptera</taxon>
        <taxon>Endopterygota</taxon>
        <taxon>Hymenoptera</taxon>
        <taxon>Apocrita</taxon>
        <taxon>Aculeata</taxon>
        <taxon>Vespoidea</taxon>
        <taxon>Vespidae</taxon>
        <taxon>Vespinae</taxon>
        <taxon>Vespula</taxon>
    </lineage>
</organism>
<evidence type="ECO:0000313" key="2">
    <source>
        <dbReference type="EMBL" id="KAF7391798.1"/>
    </source>
</evidence>
<protein>
    <submittedName>
        <fullName evidence="2">Uncharacterized protein</fullName>
    </submittedName>
</protein>
<dbReference type="EMBL" id="JACSDZ010000011">
    <property type="protein sequence ID" value="KAF7391798.1"/>
    <property type="molecule type" value="Genomic_DNA"/>
</dbReference>
<evidence type="ECO:0000256" key="1">
    <source>
        <dbReference type="SAM" id="MobiDB-lite"/>
    </source>
</evidence>
<dbReference type="Proteomes" id="UP000617340">
    <property type="component" value="Unassembled WGS sequence"/>
</dbReference>
<comment type="caution">
    <text evidence="2">The sequence shown here is derived from an EMBL/GenBank/DDBJ whole genome shotgun (WGS) entry which is preliminary data.</text>
</comment>
<accession>A0A834JMW8</accession>
<reference evidence="2" key="1">
    <citation type="journal article" date="2020" name="G3 (Bethesda)">
        <title>High-Quality Assemblies for Three Invasive Social Wasps from the &lt;i&gt;Vespula&lt;/i&gt; Genus.</title>
        <authorList>
            <person name="Harrop T.W.R."/>
            <person name="Guhlin J."/>
            <person name="McLaughlin G.M."/>
            <person name="Permina E."/>
            <person name="Stockwell P."/>
            <person name="Gilligan J."/>
            <person name="Le Lec M.F."/>
            <person name="Gruber M.A.M."/>
            <person name="Quinn O."/>
            <person name="Lovegrove M."/>
            <person name="Duncan E.J."/>
            <person name="Remnant E.J."/>
            <person name="Van Eeckhoven J."/>
            <person name="Graham B."/>
            <person name="Knapp R.A."/>
            <person name="Langford K.W."/>
            <person name="Kronenberg Z."/>
            <person name="Press M.O."/>
            <person name="Eacker S.M."/>
            <person name="Wilson-Rankin E.E."/>
            <person name="Purcell J."/>
            <person name="Lester P.J."/>
            <person name="Dearden P.K."/>
        </authorList>
    </citation>
    <scope>NUCLEOTIDE SEQUENCE</scope>
    <source>
        <strain evidence="2">Linc-1</strain>
    </source>
</reference>
<gene>
    <name evidence="2" type="ORF">HZH68_011341</name>
</gene>
<proteinExistence type="predicted"/>
<sequence length="68" mass="7099">MFHGGGSGGYGAGSDYQQQSQQQQQQHGQQLQAPVYVPSSRPAIPSAATAAQYHSFAGSASPACWDVM</sequence>
<name>A0A834JMW8_VESGE</name>
<feature type="region of interest" description="Disordered" evidence="1">
    <location>
        <begin position="1"/>
        <end position="41"/>
    </location>
</feature>
<dbReference type="AlphaFoldDB" id="A0A834JMW8"/>
<keyword evidence="3" id="KW-1185">Reference proteome</keyword>